<dbReference type="RefSeq" id="XP_010763190.1">
    <property type="nucleotide sequence ID" value="XM_010764888.1"/>
</dbReference>
<reference evidence="2 3" key="1">
    <citation type="journal article" date="2011" name="PLoS Genet.">
        <title>Comparative genomic analysis of human fungal pathogens causing paracoccidioidomycosis.</title>
        <authorList>
            <person name="Desjardins C.A."/>
            <person name="Champion M.D."/>
            <person name="Holder J.W."/>
            <person name="Muszewska A."/>
            <person name="Goldberg J."/>
            <person name="Bailao A.M."/>
            <person name="Brigido M.M."/>
            <person name="Ferreira M.E."/>
            <person name="Garcia A.M."/>
            <person name="Grynberg M."/>
            <person name="Gujja S."/>
            <person name="Heiman D.I."/>
            <person name="Henn M.R."/>
            <person name="Kodira C.D."/>
            <person name="Leon-Narvaez H."/>
            <person name="Longo L.V."/>
            <person name="Ma L.J."/>
            <person name="Malavazi I."/>
            <person name="Matsuo A.L."/>
            <person name="Morais F.V."/>
            <person name="Pereira M."/>
            <person name="Rodriguez-Brito S."/>
            <person name="Sakthikumar S."/>
            <person name="Salem-Izacc S.M."/>
            <person name="Sykes S.M."/>
            <person name="Teixeira M.M."/>
            <person name="Vallejo M.C."/>
            <person name="Walter M.E."/>
            <person name="Yandava C."/>
            <person name="Young S."/>
            <person name="Zeng Q."/>
            <person name="Zucker J."/>
            <person name="Felipe M.S."/>
            <person name="Goldman G.H."/>
            <person name="Haas B.J."/>
            <person name="McEwen J.G."/>
            <person name="Nino-Vega G."/>
            <person name="Puccia R."/>
            <person name="San-Blas G."/>
            <person name="Soares C.M."/>
            <person name="Birren B.W."/>
            <person name="Cuomo C.A."/>
        </authorList>
    </citation>
    <scope>NUCLEOTIDE SEQUENCE [LARGE SCALE GENOMIC DNA]</scope>
    <source>
        <strain evidence="2 3">Pb18</strain>
    </source>
</reference>
<dbReference type="AlphaFoldDB" id="A0A0A0HTD4"/>
<keyword evidence="1" id="KW-0472">Membrane</keyword>
<organism evidence="2 3">
    <name type="scientific">Paracoccidioides brasiliensis (strain Pb18)</name>
    <dbReference type="NCBI Taxonomy" id="502780"/>
    <lineage>
        <taxon>Eukaryota</taxon>
        <taxon>Fungi</taxon>
        <taxon>Dikarya</taxon>
        <taxon>Ascomycota</taxon>
        <taxon>Pezizomycotina</taxon>
        <taxon>Eurotiomycetes</taxon>
        <taxon>Eurotiomycetidae</taxon>
        <taxon>Onygenales</taxon>
        <taxon>Ajellomycetaceae</taxon>
        <taxon>Paracoccidioides</taxon>
    </lineage>
</organism>
<keyword evidence="3" id="KW-1185">Reference proteome</keyword>
<gene>
    <name evidence="2" type="ORF">PADG_12348</name>
</gene>
<accession>A0A0A0HTD4</accession>
<feature type="transmembrane region" description="Helical" evidence="1">
    <location>
        <begin position="12"/>
        <end position="31"/>
    </location>
</feature>
<dbReference type="OrthoDB" id="10425810at2759"/>
<keyword evidence="1" id="KW-0812">Transmembrane</keyword>
<dbReference type="VEuPathDB" id="FungiDB:PADG_12348"/>
<evidence type="ECO:0000313" key="3">
    <source>
        <dbReference type="Proteomes" id="UP000001628"/>
    </source>
</evidence>
<keyword evidence="1" id="KW-1133">Transmembrane helix</keyword>
<dbReference type="EMBL" id="KN275968">
    <property type="protein sequence ID" value="KGM91573.1"/>
    <property type="molecule type" value="Genomic_DNA"/>
</dbReference>
<evidence type="ECO:0000313" key="2">
    <source>
        <dbReference type="EMBL" id="KGM91573.1"/>
    </source>
</evidence>
<dbReference type="HOGENOM" id="CLU_1845701_0_0_1"/>
<evidence type="ECO:0000256" key="1">
    <source>
        <dbReference type="SAM" id="Phobius"/>
    </source>
</evidence>
<protein>
    <submittedName>
        <fullName evidence="2">Uncharacterized protein</fullName>
    </submittedName>
</protein>
<sequence>MESDLGFRFEVVLGKVGVGIILTALVAVFRTPHDIPHSQKMNECILKSSVHAITMVAFTRAVSSDDTFFPTLALFNELPGGGGRHVPIFDQYRHNLIATVFTATSNPNDPGGGALHQPAIGEEALRLSSLTKLWCIPDE</sequence>
<dbReference type="InParanoid" id="A0A0A0HTD4"/>
<dbReference type="KEGG" id="pbn:PADG_12348"/>
<name>A0A0A0HTD4_PARBD</name>
<dbReference type="GeneID" id="22588245"/>
<proteinExistence type="predicted"/>
<dbReference type="Proteomes" id="UP000001628">
    <property type="component" value="Unassembled WGS sequence"/>
</dbReference>